<dbReference type="EMBL" id="JANRMS010000275">
    <property type="protein sequence ID" value="KAJ3542812.1"/>
    <property type="molecule type" value="Genomic_DNA"/>
</dbReference>
<gene>
    <name evidence="1" type="ORF">NM208_g3901</name>
</gene>
<sequence length="977" mass="108563">MASNPPGACCFTGFKHEGTPAGEFKSIGKVHTYFAYPKNKTPDKAVILLGDIFGIFVNSQLLADDFAANGYLAVLPDLFEGDQVDIGDFEAGKVDIGAWVSRHGTKVIDAIIDSVINHLRDVLGIKKIAGAGYCFGGKYVVRFLKEGKLDTGYSGHPSFVSDDELATIEKPFSISAAEIDDILTAELRHKSESILGKTGQNWQINLFSGVTHGFTIRSDLSVPHNKFSKEQAFLQALACDTLLRHARGHGFSRNVQRREKMASGQSRDGLDPESHSINVSTTSFPAPVELPEPMETTNDVSTENNTAGLTAFEHVQTTQEIIPEPPQSPSSDHDVVRLPAEPLVQLELSTSQDIDSSGSQDSQDPGLAIFANPNPASAMMENPYNGGFQGHTLDFPIPTWFASADLELNTLQPSTLLPSDNWLHGILDPLNFEQQDHQHLALTTTSCRKEDMIRKQWFTFIESSDAGYATPDNGAEETHVDERYREKLYQKLRSRVPDEPLPSAEFLNLCIQMYFTRFNHIFPIVHAPTFRPSTKSSLLTLSICSLGSLFIGSPGAATQGRRIFERLNKAVLASWETFISRGKSETLAMIQTSLIGQTFGMLSGRPRDLLLVQTFHGTVITWARRDGMFQRKKPEAKLSTLLDHDPDKAWKEWVQREEQSRAAAAIYIHDAEFSALFSTEPFIRTSVDQLFTCSDELWAAQNAQEWKRILNNTTKATNIQHSGFLGSPSSMSDSDAVTPEGFQHSQFNAYLKLESIASSILQAKAAGTWLQISRQFESALLQFHMRHLKPKSSVTADSFCQEILWHAAFISLFADLNRLELAAGKDGYEEAQKHLDYARTWATSQDGRRCALHGALILQKAENMSIGAEPAIHVPRVLYWAAIIWYGYTEFGRGYTRMDVVSKDTFPELERSGVDSEKLLFQAHGFKNLRPPCFGSRTLRGLVDLLQRIGHWDLSRKLASLMMSLSSMGIEEGASRI</sequence>
<reference evidence="1" key="1">
    <citation type="submission" date="2022-08" db="EMBL/GenBank/DDBJ databases">
        <title>Genome Sequence of Fusarium decemcellulare.</title>
        <authorList>
            <person name="Buettner E."/>
        </authorList>
    </citation>
    <scope>NUCLEOTIDE SEQUENCE</scope>
    <source>
        <strain evidence="1">Babe19</strain>
    </source>
</reference>
<accession>A0ACC1SMM1</accession>
<keyword evidence="2" id="KW-1185">Reference proteome</keyword>
<name>A0ACC1SMM1_9HYPO</name>
<comment type="caution">
    <text evidence="1">The sequence shown here is derived from an EMBL/GenBank/DDBJ whole genome shotgun (WGS) entry which is preliminary data.</text>
</comment>
<protein>
    <submittedName>
        <fullName evidence="1">Uncharacterized protein</fullName>
    </submittedName>
</protein>
<evidence type="ECO:0000313" key="2">
    <source>
        <dbReference type="Proteomes" id="UP001148629"/>
    </source>
</evidence>
<proteinExistence type="predicted"/>
<organism evidence="1 2">
    <name type="scientific">Fusarium decemcellulare</name>
    <dbReference type="NCBI Taxonomy" id="57161"/>
    <lineage>
        <taxon>Eukaryota</taxon>
        <taxon>Fungi</taxon>
        <taxon>Dikarya</taxon>
        <taxon>Ascomycota</taxon>
        <taxon>Pezizomycotina</taxon>
        <taxon>Sordariomycetes</taxon>
        <taxon>Hypocreomycetidae</taxon>
        <taxon>Hypocreales</taxon>
        <taxon>Nectriaceae</taxon>
        <taxon>Fusarium</taxon>
        <taxon>Fusarium decemcellulare species complex</taxon>
    </lineage>
</organism>
<evidence type="ECO:0000313" key="1">
    <source>
        <dbReference type="EMBL" id="KAJ3542812.1"/>
    </source>
</evidence>
<dbReference type="Proteomes" id="UP001148629">
    <property type="component" value="Unassembled WGS sequence"/>
</dbReference>